<dbReference type="PANTHER" id="PTHR23024:SF577">
    <property type="entry name" value="CARBOXYLESTERASE 2-RELATED"/>
    <property type="match status" value="1"/>
</dbReference>
<dbReference type="InterPro" id="IPR029058">
    <property type="entry name" value="AB_hydrolase_fold"/>
</dbReference>
<organism evidence="4 5">
    <name type="scientific">Vanilla planifolia</name>
    <name type="common">Vanilla</name>
    <dbReference type="NCBI Taxonomy" id="51239"/>
    <lineage>
        <taxon>Eukaryota</taxon>
        <taxon>Viridiplantae</taxon>
        <taxon>Streptophyta</taxon>
        <taxon>Embryophyta</taxon>
        <taxon>Tracheophyta</taxon>
        <taxon>Spermatophyta</taxon>
        <taxon>Magnoliopsida</taxon>
        <taxon>Liliopsida</taxon>
        <taxon>Asparagales</taxon>
        <taxon>Orchidaceae</taxon>
        <taxon>Vanilloideae</taxon>
        <taxon>Vanilleae</taxon>
        <taxon>Vanilla</taxon>
    </lineage>
</organism>
<feature type="compositionally biased region" description="Low complexity" evidence="2">
    <location>
        <begin position="98"/>
        <end position="107"/>
    </location>
</feature>
<proteinExistence type="predicted"/>
<dbReference type="SUPFAM" id="SSF53474">
    <property type="entry name" value="alpha/beta-Hydrolases"/>
    <property type="match status" value="1"/>
</dbReference>
<dbReference type="InterPro" id="IPR013094">
    <property type="entry name" value="AB_hydrolase_3"/>
</dbReference>
<dbReference type="OrthoDB" id="414540at2759"/>
<evidence type="ECO:0000313" key="5">
    <source>
        <dbReference type="Proteomes" id="UP000636800"/>
    </source>
</evidence>
<feature type="region of interest" description="Disordered" evidence="2">
    <location>
        <begin position="86"/>
        <end position="107"/>
    </location>
</feature>
<dbReference type="InterPro" id="IPR033140">
    <property type="entry name" value="Lipase_GDXG_put_SER_AS"/>
</dbReference>
<evidence type="ECO:0000256" key="1">
    <source>
        <dbReference type="PROSITE-ProRule" id="PRU10038"/>
    </source>
</evidence>
<evidence type="ECO:0000256" key="2">
    <source>
        <dbReference type="SAM" id="MobiDB-lite"/>
    </source>
</evidence>
<dbReference type="GO" id="GO:0016787">
    <property type="term" value="F:hydrolase activity"/>
    <property type="evidence" value="ECO:0007669"/>
    <property type="project" value="InterPro"/>
</dbReference>
<dbReference type="Pfam" id="PF07859">
    <property type="entry name" value="Abhydrolase_3"/>
    <property type="match status" value="1"/>
</dbReference>
<name>A0A835V251_VANPL</name>
<feature type="active site" evidence="1">
    <location>
        <position position="205"/>
    </location>
</feature>
<dbReference type="PROSITE" id="PS01174">
    <property type="entry name" value="LIPASE_GDXG_SER"/>
    <property type="match status" value="1"/>
</dbReference>
<sequence length="368" mass="40464">MTLASLRRKPLNTFPTAQRLLSKPVKPEMDHSADDEIVVEIYPTIRTYRSGRIERLQPTDFVSASLDISTGVCSKDVLINPSTGLSARIYRPPPPPASSSSSSSSSSTARQKYPVFLYYHGGGFCCGSAFCSVYHSFLNSLSSIAGVIAISVNYRLAPEHPLPIGYDDSWEALQWVTTEAYERGPLKPWLAEYADLNKIFLAGDSSGANIAHNVAIRLGQSGSEVEGLVLMHPLFWGKERIGSEEDEVEGVLLKIKDANALWPFVCPGTIGLDDPRMNPTAEGAPSLAALGCRRLQVSVGGIDLLRERGRNYYEKVKLSGWEGEAEFWEAEGEDHVFFFRNPSSGKAVAFMENLINFLKGGTRKKFYG</sequence>
<keyword evidence="5" id="KW-1185">Reference proteome</keyword>
<feature type="domain" description="Alpha/beta hydrolase fold-3" evidence="3">
    <location>
        <begin position="117"/>
        <end position="338"/>
    </location>
</feature>
<dbReference type="Proteomes" id="UP000636800">
    <property type="component" value="Chromosome 5"/>
</dbReference>
<gene>
    <name evidence="4" type="ORF">HPP92_011184</name>
</gene>
<reference evidence="4 5" key="1">
    <citation type="journal article" date="2020" name="Nat. Food">
        <title>A phased Vanilla planifolia genome enables genetic improvement of flavour and production.</title>
        <authorList>
            <person name="Hasing T."/>
            <person name="Tang H."/>
            <person name="Brym M."/>
            <person name="Khazi F."/>
            <person name="Huang T."/>
            <person name="Chambers A.H."/>
        </authorList>
    </citation>
    <scope>NUCLEOTIDE SEQUENCE [LARGE SCALE GENOMIC DNA]</scope>
    <source>
        <tissue evidence="4">Leaf</tissue>
    </source>
</reference>
<evidence type="ECO:0000259" key="3">
    <source>
        <dbReference type="Pfam" id="PF07859"/>
    </source>
</evidence>
<protein>
    <recommendedName>
        <fullName evidence="3">Alpha/beta hydrolase fold-3 domain-containing protein</fullName>
    </recommendedName>
</protein>
<dbReference type="AlphaFoldDB" id="A0A835V251"/>
<dbReference type="PANTHER" id="PTHR23024">
    <property type="entry name" value="ARYLACETAMIDE DEACETYLASE"/>
    <property type="match status" value="1"/>
</dbReference>
<evidence type="ECO:0000313" key="4">
    <source>
        <dbReference type="EMBL" id="KAG0480326.1"/>
    </source>
</evidence>
<dbReference type="Gene3D" id="3.40.50.1820">
    <property type="entry name" value="alpha/beta hydrolase"/>
    <property type="match status" value="1"/>
</dbReference>
<dbReference type="EMBL" id="JADCNL010000005">
    <property type="protein sequence ID" value="KAG0480326.1"/>
    <property type="molecule type" value="Genomic_DNA"/>
</dbReference>
<comment type="caution">
    <text evidence="4">The sequence shown here is derived from an EMBL/GenBank/DDBJ whole genome shotgun (WGS) entry which is preliminary data.</text>
</comment>
<dbReference type="InterPro" id="IPR050466">
    <property type="entry name" value="Carboxylest/Gibb_receptor"/>
</dbReference>
<accession>A0A835V251</accession>